<gene>
    <name evidence="2" type="ORF">FMAN_08433</name>
</gene>
<evidence type="ECO:0000313" key="3">
    <source>
        <dbReference type="Proteomes" id="UP000184255"/>
    </source>
</evidence>
<reference evidence="3" key="1">
    <citation type="journal article" date="2016" name="Genome Biol. Evol.">
        <title>Comparative 'omics' of the Fusarium fujikuroi species complex highlights differences in genetic potential and metabolite synthesis.</title>
        <authorList>
            <person name="Niehaus E.-M."/>
            <person name="Muensterkoetter M."/>
            <person name="Proctor R.H."/>
            <person name="Brown D.W."/>
            <person name="Sharon A."/>
            <person name="Idan Y."/>
            <person name="Oren-Young L."/>
            <person name="Sieber C.M."/>
            <person name="Novak O."/>
            <person name="Pencik A."/>
            <person name="Tarkowska D."/>
            <person name="Hromadova K."/>
            <person name="Freeman S."/>
            <person name="Maymon M."/>
            <person name="Elazar M."/>
            <person name="Youssef S.A."/>
            <person name="El-Shabrawy E.S.M."/>
            <person name="Shalaby A.B.A."/>
            <person name="Houterman P."/>
            <person name="Brock N.L."/>
            <person name="Burkhardt I."/>
            <person name="Tsavkelova E.A."/>
            <person name="Dickschat J.S."/>
            <person name="Galuszka P."/>
            <person name="Gueldener U."/>
            <person name="Tudzynski B."/>
        </authorList>
    </citation>
    <scope>NUCLEOTIDE SEQUENCE [LARGE SCALE GENOMIC DNA]</scope>
    <source>
        <strain evidence="3">MRC7560</strain>
    </source>
</reference>
<accession>A0A1L7TJD7</accession>
<feature type="compositionally biased region" description="Low complexity" evidence="1">
    <location>
        <begin position="31"/>
        <end position="42"/>
    </location>
</feature>
<feature type="region of interest" description="Disordered" evidence="1">
    <location>
        <begin position="218"/>
        <end position="239"/>
    </location>
</feature>
<organism evidence="2 3">
    <name type="scientific">Fusarium mangiferae</name>
    <name type="common">Mango malformation disease fungus</name>
    <dbReference type="NCBI Taxonomy" id="192010"/>
    <lineage>
        <taxon>Eukaryota</taxon>
        <taxon>Fungi</taxon>
        <taxon>Dikarya</taxon>
        <taxon>Ascomycota</taxon>
        <taxon>Pezizomycotina</taxon>
        <taxon>Sordariomycetes</taxon>
        <taxon>Hypocreomycetidae</taxon>
        <taxon>Hypocreales</taxon>
        <taxon>Nectriaceae</taxon>
        <taxon>Fusarium</taxon>
        <taxon>Fusarium fujikuroi species complex</taxon>
    </lineage>
</organism>
<dbReference type="EMBL" id="FCQH01000009">
    <property type="protein sequence ID" value="CVK98798.1"/>
    <property type="molecule type" value="Genomic_DNA"/>
</dbReference>
<dbReference type="RefSeq" id="XP_041685455.1">
    <property type="nucleotide sequence ID" value="XM_041835275.1"/>
</dbReference>
<dbReference type="GeneID" id="65087693"/>
<protein>
    <submittedName>
        <fullName evidence="2">Uncharacterized protein</fullName>
    </submittedName>
</protein>
<evidence type="ECO:0000313" key="2">
    <source>
        <dbReference type="EMBL" id="CVK98798.1"/>
    </source>
</evidence>
<evidence type="ECO:0000256" key="1">
    <source>
        <dbReference type="SAM" id="MobiDB-lite"/>
    </source>
</evidence>
<dbReference type="Proteomes" id="UP000184255">
    <property type="component" value="Unassembled WGS sequence"/>
</dbReference>
<name>A0A1L7TJD7_FUSMA</name>
<sequence>MSFYASGPDWRRWASSSLMAETSNQQRELRTSPSSTSFPTRTAWTTPKVQRKGPQYLSGIGNRDTISKDNTMGEEEKMNDLLATCGKRVMGIKHQEQHEATSPEDASWRAWKRPQIGWGSQINGNAILFESLEGRPQVLRTNTGDSYIDPTDDKDDMLGNVHLILDENDHEGHGRRNGFVVPNMDGDQWINPIVVPCCTTHREGSVPRQINGIEIRMKKKKKNTRGKGQKSKKGEIGRHAVSRAKVLAKLFK</sequence>
<keyword evidence="3" id="KW-1185">Reference proteome</keyword>
<feature type="region of interest" description="Disordered" evidence="1">
    <location>
        <begin position="21"/>
        <end position="70"/>
    </location>
</feature>
<dbReference type="AlphaFoldDB" id="A0A1L7TJD7"/>
<dbReference type="VEuPathDB" id="FungiDB:FMAN_08433"/>
<feature type="compositionally biased region" description="Basic residues" evidence="1">
    <location>
        <begin position="218"/>
        <end position="231"/>
    </location>
</feature>
<proteinExistence type="predicted"/>
<comment type="caution">
    <text evidence="2">The sequence shown here is derived from an EMBL/GenBank/DDBJ whole genome shotgun (WGS) entry which is preliminary data.</text>
</comment>